<name>G7YK26_CLOSI</name>
<evidence type="ECO:0000313" key="2">
    <source>
        <dbReference type="EMBL" id="GAA53308.1"/>
    </source>
</evidence>
<dbReference type="SUPFAM" id="SSF55797">
    <property type="entry name" value="PR-1-like"/>
    <property type="match status" value="1"/>
</dbReference>
<protein>
    <recommendedName>
        <fullName evidence="1">SCP domain-containing protein</fullName>
    </recommendedName>
</protein>
<reference key="2">
    <citation type="submission" date="2011-10" db="EMBL/GenBank/DDBJ databases">
        <title>The genome and transcriptome sequence of Clonorchis sinensis provide insights into the carcinogenic liver fluke.</title>
        <authorList>
            <person name="Wang X."/>
            <person name="Huang Y."/>
            <person name="Chen W."/>
            <person name="Liu H."/>
            <person name="Guo L."/>
            <person name="Chen Y."/>
            <person name="Luo F."/>
            <person name="Zhou W."/>
            <person name="Sun J."/>
            <person name="Mao Q."/>
            <person name="Liang P."/>
            <person name="Zhou C."/>
            <person name="Tian Y."/>
            <person name="Men J."/>
            <person name="Lv X."/>
            <person name="Huang L."/>
            <person name="Zhou J."/>
            <person name="Hu Y."/>
            <person name="Li R."/>
            <person name="Zhang F."/>
            <person name="Lei H."/>
            <person name="Li X."/>
            <person name="Hu X."/>
            <person name="Liang C."/>
            <person name="Xu J."/>
            <person name="Wu Z."/>
            <person name="Yu X."/>
        </authorList>
    </citation>
    <scope>NUCLEOTIDE SEQUENCE</scope>
    <source>
        <strain>Henan</strain>
    </source>
</reference>
<dbReference type="Pfam" id="PF00188">
    <property type="entry name" value="CAP"/>
    <property type="match status" value="1"/>
</dbReference>
<dbReference type="InterPro" id="IPR014044">
    <property type="entry name" value="CAP_dom"/>
</dbReference>
<evidence type="ECO:0000259" key="1">
    <source>
        <dbReference type="Pfam" id="PF00188"/>
    </source>
</evidence>
<accession>G7YK26</accession>
<dbReference type="AlphaFoldDB" id="G7YK26"/>
<dbReference type="Proteomes" id="UP000008909">
    <property type="component" value="Unassembled WGS sequence"/>
</dbReference>
<keyword evidence="3" id="KW-1185">Reference proteome</keyword>
<dbReference type="InterPro" id="IPR035940">
    <property type="entry name" value="CAP_sf"/>
</dbReference>
<dbReference type="EMBL" id="DF143466">
    <property type="protein sequence ID" value="GAA53308.1"/>
    <property type="molecule type" value="Genomic_DNA"/>
</dbReference>
<proteinExistence type="predicted"/>
<dbReference type="Gene3D" id="3.40.33.10">
    <property type="entry name" value="CAP"/>
    <property type="match status" value="1"/>
</dbReference>
<evidence type="ECO:0000313" key="3">
    <source>
        <dbReference type="Proteomes" id="UP000008909"/>
    </source>
</evidence>
<sequence length="182" mass="21087">MLDKIKPTRFTFVIALKIWDEALAEECEKWAKTCVYQYAQNIACEENLASTVRLIGDPVQLWYEYRRKTEHYRKMVSPTAVYLGCYMNRCDVLQLVAAGVNQTHAYYTVCRYSTLSDFQRFHILPNANSSLAPVVNNVKNGLDLFSRIRQFLLNNLQLIRLCAGFLGEHRVNLVNFPDIDPK</sequence>
<feature type="domain" description="SCP" evidence="1">
    <location>
        <begin position="19"/>
        <end position="112"/>
    </location>
</feature>
<gene>
    <name evidence="2" type="ORF">CLF_109970</name>
</gene>
<organism evidence="2 3">
    <name type="scientific">Clonorchis sinensis</name>
    <name type="common">Chinese liver fluke</name>
    <dbReference type="NCBI Taxonomy" id="79923"/>
    <lineage>
        <taxon>Eukaryota</taxon>
        <taxon>Metazoa</taxon>
        <taxon>Spiralia</taxon>
        <taxon>Lophotrochozoa</taxon>
        <taxon>Platyhelminthes</taxon>
        <taxon>Trematoda</taxon>
        <taxon>Digenea</taxon>
        <taxon>Opisthorchiida</taxon>
        <taxon>Opisthorchiata</taxon>
        <taxon>Opisthorchiidae</taxon>
        <taxon>Clonorchis</taxon>
    </lineage>
</organism>
<reference evidence="2" key="1">
    <citation type="journal article" date="2011" name="Genome Biol.">
        <title>The draft genome of the carcinogenic human liver fluke Clonorchis sinensis.</title>
        <authorList>
            <person name="Wang X."/>
            <person name="Chen W."/>
            <person name="Huang Y."/>
            <person name="Sun J."/>
            <person name="Men J."/>
            <person name="Liu H."/>
            <person name="Luo F."/>
            <person name="Guo L."/>
            <person name="Lv X."/>
            <person name="Deng C."/>
            <person name="Zhou C."/>
            <person name="Fan Y."/>
            <person name="Li X."/>
            <person name="Huang L."/>
            <person name="Hu Y."/>
            <person name="Liang C."/>
            <person name="Hu X."/>
            <person name="Xu J."/>
            <person name="Yu X."/>
        </authorList>
    </citation>
    <scope>NUCLEOTIDE SEQUENCE [LARGE SCALE GENOMIC DNA]</scope>
    <source>
        <strain evidence="2">Henan</strain>
    </source>
</reference>